<accession>A0A4Z2E5Z8</accession>
<evidence type="ECO:0000313" key="2">
    <source>
        <dbReference type="EMBL" id="TNN23772.1"/>
    </source>
</evidence>
<evidence type="ECO:0000313" key="3">
    <source>
        <dbReference type="Proteomes" id="UP000314294"/>
    </source>
</evidence>
<feature type="region of interest" description="Disordered" evidence="1">
    <location>
        <begin position="38"/>
        <end position="79"/>
    </location>
</feature>
<comment type="caution">
    <text evidence="2">The sequence shown here is derived from an EMBL/GenBank/DDBJ whole genome shotgun (WGS) entry which is preliminary data.</text>
</comment>
<feature type="compositionally biased region" description="Basic and acidic residues" evidence="1">
    <location>
        <begin position="67"/>
        <end position="79"/>
    </location>
</feature>
<proteinExistence type="predicted"/>
<organism evidence="2 3">
    <name type="scientific">Liparis tanakae</name>
    <name type="common">Tanaka's snailfish</name>
    <dbReference type="NCBI Taxonomy" id="230148"/>
    <lineage>
        <taxon>Eukaryota</taxon>
        <taxon>Metazoa</taxon>
        <taxon>Chordata</taxon>
        <taxon>Craniata</taxon>
        <taxon>Vertebrata</taxon>
        <taxon>Euteleostomi</taxon>
        <taxon>Actinopterygii</taxon>
        <taxon>Neopterygii</taxon>
        <taxon>Teleostei</taxon>
        <taxon>Neoteleostei</taxon>
        <taxon>Acanthomorphata</taxon>
        <taxon>Eupercaria</taxon>
        <taxon>Perciformes</taxon>
        <taxon>Cottioidei</taxon>
        <taxon>Cottales</taxon>
        <taxon>Liparidae</taxon>
        <taxon>Liparis</taxon>
    </lineage>
</organism>
<gene>
    <name evidence="2" type="ORF">EYF80_066106</name>
</gene>
<evidence type="ECO:0000256" key="1">
    <source>
        <dbReference type="SAM" id="MobiDB-lite"/>
    </source>
</evidence>
<dbReference type="AlphaFoldDB" id="A0A4Z2E5Z8"/>
<protein>
    <submittedName>
        <fullName evidence="2">Uncharacterized protein</fullName>
    </submittedName>
</protein>
<keyword evidence="3" id="KW-1185">Reference proteome</keyword>
<name>A0A4Z2E5Z8_9TELE</name>
<sequence length="79" mass="8560">MATRSKGTAGVLESPLLQFNKIKVSDALTLKGGCLDETRFPERVGSSPSVSSPTDLERLTEPIGARRTGDERRPSARYP</sequence>
<dbReference type="EMBL" id="SRLO01017395">
    <property type="protein sequence ID" value="TNN23772.1"/>
    <property type="molecule type" value="Genomic_DNA"/>
</dbReference>
<reference evidence="2 3" key="1">
    <citation type="submission" date="2019-03" db="EMBL/GenBank/DDBJ databases">
        <title>First draft genome of Liparis tanakae, snailfish: a comprehensive survey of snailfish specific genes.</title>
        <authorList>
            <person name="Kim W."/>
            <person name="Song I."/>
            <person name="Jeong J.-H."/>
            <person name="Kim D."/>
            <person name="Kim S."/>
            <person name="Ryu S."/>
            <person name="Song J.Y."/>
            <person name="Lee S.K."/>
        </authorList>
    </citation>
    <scope>NUCLEOTIDE SEQUENCE [LARGE SCALE GENOMIC DNA]</scope>
    <source>
        <tissue evidence="2">Muscle</tissue>
    </source>
</reference>
<dbReference type="Proteomes" id="UP000314294">
    <property type="component" value="Unassembled WGS sequence"/>
</dbReference>